<dbReference type="GO" id="GO:0031640">
    <property type="term" value="P:killing of cells of another organism"/>
    <property type="evidence" value="ECO:0007669"/>
    <property type="project" value="UniProtKB-KW"/>
</dbReference>
<feature type="chain" id="PRO_5038855780" description="Peptidoglycan hydrolase" evidence="5">
    <location>
        <begin position="24"/>
        <end position="354"/>
    </location>
</feature>
<proteinExistence type="predicted"/>
<dbReference type="Proteomes" id="UP000823661">
    <property type="component" value="Unassembled WGS sequence"/>
</dbReference>
<sequence>MNRITAFVFLFAVQLQFAFAVLAADTPQERYIDTWYRVAVSEMYRSGVPASITLAQGLLESASGQSELAVRANNHFGIKCHDWRGQKAYFDDDRKGECFRKYPHAEASFKDHSDFLRYRDRYKFLFDLDKSDYKGWAYGLKKAGYATDPAYPRKLIDLIEKYGLDKYDDYTLADIGDRKATGVSDKAARRAERKMAREARKAARQAKRAGMSTASGIPESPVLIETPVPVGEGEYEKFSFSMSRQMYSQNKVPFIYSVEGETYASIARNYNLFTGEILRFNDVEQDSELAPGTVVYLQPKKARAAKLVDKYIAEGGETLWEISQRFAVKMKSLEKMNGVDASYVIRPEDTIVLR</sequence>
<evidence type="ECO:0000256" key="5">
    <source>
        <dbReference type="SAM" id="SignalP"/>
    </source>
</evidence>
<dbReference type="Gene3D" id="3.10.350.10">
    <property type="entry name" value="LysM domain"/>
    <property type="match status" value="1"/>
</dbReference>
<evidence type="ECO:0000256" key="1">
    <source>
        <dbReference type="ARBA" id="ARBA00022529"/>
    </source>
</evidence>
<evidence type="ECO:0000313" key="8">
    <source>
        <dbReference type="Proteomes" id="UP000823661"/>
    </source>
</evidence>
<reference evidence="7" key="2">
    <citation type="journal article" date="2021" name="PeerJ">
        <title>Extensive microbial diversity within the chicken gut microbiome revealed by metagenomics and culture.</title>
        <authorList>
            <person name="Gilroy R."/>
            <person name="Ravi A."/>
            <person name="Getino M."/>
            <person name="Pursley I."/>
            <person name="Horton D.L."/>
            <person name="Alikhan N.F."/>
            <person name="Baker D."/>
            <person name="Gharbi K."/>
            <person name="Hall N."/>
            <person name="Watson M."/>
            <person name="Adriaenssens E.M."/>
            <person name="Foster-Nyarko E."/>
            <person name="Jarju S."/>
            <person name="Secka A."/>
            <person name="Antonio M."/>
            <person name="Oren A."/>
            <person name="Chaudhuri R.R."/>
            <person name="La Ragione R."/>
            <person name="Hildebrand F."/>
            <person name="Pallen M.J."/>
        </authorList>
    </citation>
    <scope>NUCLEOTIDE SEQUENCE</scope>
    <source>
        <strain evidence="7">B1-20833</strain>
    </source>
</reference>
<dbReference type="Pfam" id="PF01476">
    <property type="entry name" value="LysM"/>
    <property type="match status" value="2"/>
</dbReference>
<dbReference type="AlphaFoldDB" id="A0A9D9HFX1"/>
<dbReference type="PANTHER" id="PTHR33308">
    <property type="entry name" value="PEPTIDOGLYCAN HYDROLASE FLGJ"/>
    <property type="match status" value="1"/>
</dbReference>
<dbReference type="GO" id="GO:0042742">
    <property type="term" value="P:defense response to bacterium"/>
    <property type="evidence" value="ECO:0007669"/>
    <property type="project" value="UniProtKB-KW"/>
</dbReference>
<evidence type="ECO:0000256" key="4">
    <source>
        <dbReference type="ARBA" id="ARBA00032108"/>
    </source>
</evidence>
<dbReference type="GO" id="GO:0004040">
    <property type="term" value="F:amidase activity"/>
    <property type="evidence" value="ECO:0007669"/>
    <property type="project" value="InterPro"/>
</dbReference>
<dbReference type="PROSITE" id="PS51782">
    <property type="entry name" value="LYSM"/>
    <property type="match status" value="1"/>
</dbReference>
<gene>
    <name evidence="7" type="ORF">IAC06_08170</name>
</gene>
<dbReference type="InterPro" id="IPR018392">
    <property type="entry name" value="LysM"/>
</dbReference>
<dbReference type="InterPro" id="IPR036779">
    <property type="entry name" value="LysM_dom_sf"/>
</dbReference>
<feature type="signal peptide" evidence="5">
    <location>
        <begin position="1"/>
        <end position="23"/>
    </location>
</feature>
<keyword evidence="1" id="KW-0929">Antimicrobial</keyword>
<dbReference type="CDD" id="cd00118">
    <property type="entry name" value="LysM"/>
    <property type="match status" value="2"/>
</dbReference>
<dbReference type="Gene3D" id="1.10.530.10">
    <property type="match status" value="1"/>
</dbReference>
<dbReference type="InterPro" id="IPR051056">
    <property type="entry name" value="Glycosyl_Hydrolase_73"/>
</dbReference>
<name>A0A9D9HFX1_9BACT</name>
<dbReference type="Pfam" id="PF01832">
    <property type="entry name" value="Glucosaminidase"/>
    <property type="match status" value="1"/>
</dbReference>
<dbReference type="InterPro" id="IPR002901">
    <property type="entry name" value="MGlyc_endo_b_GlcNAc-like_dom"/>
</dbReference>
<comment type="caution">
    <text evidence="7">The sequence shown here is derived from an EMBL/GenBank/DDBJ whole genome shotgun (WGS) entry which is preliminary data.</text>
</comment>
<protein>
    <recommendedName>
        <fullName evidence="4">Peptidoglycan hydrolase</fullName>
    </recommendedName>
</protein>
<keyword evidence="5" id="KW-0732">Signal</keyword>
<dbReference type="SUPFAM" id="SSF54106">
    <property type="entry name" value="LysM domain"/>
    <property type="match status" value="1"/>
</dbReference>
<dbReference type="PANTHER" id="PTHR33308:SF9">
    <property type="entry name" value="PEPTIDOGLYCAN HYDROLASE FLGJ"/>
    <property type="match status" value="1"/>
</dbReference>
<evidence type="ECO:0000259" key="6">
    <source>
        <dbReference type="PROSITE" id="PS51782"/>
    </source>
</evidence>
<evidence type="ECO:0000313" key="7">
    <source>
        <dbReference type="EMBL" id="MBO8452835.1"/>
    </source>
</evidence>
<accession>A0A9D9HFX1</accession>
<dbReference type="SMART" id="SM00047">
    <property type="entry name" value="LYZ2"/>
    <property type="match status" value="1"/>
</dbReference>
<organism evidence="7 8">
    <name type="scientific">Candidatus Cryptobacteroides intestinavium</name>
    <dbReference type="NCBI Taxonomy" id="2840766"/>
    <lineage>
        <taxon>Bacteria</taxon>
        <taxon>Pseudomonadati</taxon>
        <taxon>Bacteroidota</taxon>
        <taxon>Bacteroidia</taxon>
        <taxon>Bacteroidales</taxon>
        <taxon>Candidatus Cryptobacteroides</taxon>
    </lineage>
</organism>
<feature type="domain" description="LysM" evidence="6">
    <location>
        <begin position="309"/>
        <end position="353"/>
    </location>
</feature>
<keyword evidence="2" id="KW-0081">Bacteriolytic enzyme</keyword>
<evidence type="ECO:0000256" key="3">
    <source>
        <dbReference type="ARBA" id="ARBA00022801"/>
    </source>
</evidence>
<evidence type="ECO:0000256" key="2">
    <source>
        <dbReference type="ARBA" id="ARBA00022638"/>
    </source>
</evidence>
<keyword evidence="3" id="KW-0378">Hydrolase</keyword>
<reference evidence="7" key="1">
    <citation type="submission" date="2020-10" db="EMBL/GenBank/DDBJ databases">
        <authorList>
            <person name="Gilroy R."/>
        </authorList>
    </citation>
    <scope>NUCLEOTIDE SEQUENCE</scope>
    <source>
        <strain evidence="7">B1-20833</strain>
    </source>
</reference>
<dbReference type="EMBL" id="JADIMI010000079">
    <property type="protein sequence ID" value="MBO8452835.1"/>
    <property type="molecule type" value="Genomic_DNA"/>
</dbReference>